<proteinExistence type="predicted"/>
<dbReference type="InterPro" id="IPR038765">
    <property type="entry name" value="Papain-like_cys_pep_sf"/>
</dbReference>
<dbReference type="Pfam" id="PF05257">
    <property type="entry name" value="CHAP"/>
    <property type="match status" value="1"/>
</dbReference>
<accession>A0A8S5V5J1</accession>
<dbReference type="Gene3D" id="3.90.1720.10">
    <property type="entry name" value="endopeptidase domain like (from Nostoc punctiforme)"/>
    <property type="match status" value="1"/>
</dbReference>
<dbReference type="EMBL" id="BK016201">
    <property type="protein sequence ID" value="DAG01972.1"/>
    <property type="molecule type" value="Genomic_DNA"/>
</dbReference>
<dbReference type="Pfam" id="PF18013">
    <property type="entry name" value="Phage_lysozyme2"/>
    <property type="match status" value="1"/>
</dbReference>
<protein>
    <submittedName>
        <fullName evidence="3">PlyB like endolysin</fullName>
    </submittedName>
</protein>
<dbReference type="InterPro" id="IPR001119">
    <property type="entry name" value="SLH_dom"/>
</dbReference>
<dbReference type="Gene3D" id="1.10.530.10">
    <property type="match status" value="1"/>
</dbReference>
<name>A0A8S5V5J1_9CAUD</name>
<evidence type="ECO:0000313" key="3">
    <source>
        <dbReference type="EMBL" id="DAG01972.1"/>
    </source>
</evidence>
<evidence type="ECO:0000256" key="1">
    <source>
        <dbReference type="ARBA" id="ARBA00022529"/>
    </source>
</evidence>
<dbReference type="GO" id="GO:0001897">
    <property type="term" value="P:symbiont-mediated cytolysis of host cell"/>
    <property type="evidence" value="ECO:0007669"/>
    <property type="project" value="UniProtKB-ARBA"/>
</dbReference>
<dbReference type="PROSITE" id="PS51272">
    <property type="entry name" value="SLH"/>
    <property type="match status" value="1"/>
</dbReference>
<dbReference type="InterPro" id="IPR007921">
    <property type="entry name" value="CHAP_dom"/>
</dbReference>
<organism evidence="3">
    <name type="scientific">Siphoviridae sp. ctKRD15</name>
    <dbReference type="NCBI Taxonomy" id="2825441"/>
    <lineage>
        <taxon>Viruses</taxon>
        <taxon>Duplodnaviria</taxon>
        <taxon>Heunggongvirae</taxon>
        <taxon>Uroviricota</taxon>
        <taxon>Caudoviricetes</taxon>
    </lineage>
</organism>
<keyword evidence="1" id="KW-0929">Antimicrobial</keyword>
<sequence>MEHERVKDVSEARIWSFLKGKGLSDFGAAGLMGNLYAESGLKPTNLQNTYEKKLGLSDADYTAQVDSGAYSNFVHDSAGYGLAQWTFWSRKQNLLNFARQCGKSIGDLDMQLDFLWKELTEGYVSLVRTLQSAATIRIASDAVLVQFERPADQSETAKARRASYGQKYFDQYAGKGETMPSTNAMSAVERLLATARAEIGYIEKETNAQLDDKTANAGDNNWNKYARDLDALGIVYNFNKNGYAWCDIFTDWCFIHTFGLEIGMKLLCQAEKGLGAGCTYSANYYKQKRQFHTSNPQPGDQIFFTDDGGKTMYHTGIVEKVSGGRVYTIEGNTSSLPGVVPNGGCVRDKNYPLNASYIGGYGRPDFSIVQEDDDMMTQEQFNTMFNTAMTQYRKGLQDNDCGEWSKAAREWAVSVGLFAGNGTTIDGQPNMMWSDFLTREQAAMLFYRFAQERGLA</sequence>
<feature type="domain" description="SLH" evidence="2">
    <location>
        <begin position="392"/>
        <end position="456"/>
    </location>
</feature>
<dbReference type="InterPro" id="IPR041219">
    <property type="entry name" value="Phage_lysozyme2"/>
</dbReference>
<evidence type="ECO:0000259" key="2">
    <source>
        <dbReference type="PROSITE" id="PS51272"/>
    </source>
</evidence>
<dbReference type="SUPFAM" id="SSF54001">
    <property type="entry name" value="Cysteine proteinases"/>
    <property type="match status" value="1"/>
</dbReference>
<reference evidence="3" key="1">
    <citation type="journal article" date="2021" name="Proc. Natl. Acad. Sci. U.S.A.">
        <title>A Catalog of Tens of Thousands of Viruses from Human Metagenomes Reveals Hidden Associations with Chronic Diseases.</title>
        <authorList>
            <person name="Tisza M.J."/>
            <person name="Buck C.B."/>
        </authorList>
    </citation>
    <scope>NUCLEOTIDE SEQUENCE</scope>
    <source>
        <strain evidence="3">CtKRD15</strain>
    </source>
</reference>